<dbReference type="PANTHER" id="PTHR12788">
    <property type="entry name" value="PROTEIN-TYROSINE SULFOTRANSFERASE 2"/>
    <property type="match status" value="1"/>
</dbReference>
<evidence type="ECO:0008006" key="5">
    <source>
        <dbReference type="Google" id="ProtNLM"/>
    </source>
</evidence>
<accession>A0A1V4AQC8</accession>
<proteinExistence type="predicted"/>
<sequence>MYSSYCESFGKTVWGDKTPSFFRKIDIVHSLFPDARFIHIVRDGRDVFDSWRKMTPAMRYVAVTALDWSYKLYKIEKSLKKIHGEKKITVRYEDLLERPEKTVKTICSVIGEEYEPAMLNFYQSSDYFIGKHHSELIFKPLEKSNCYKWRKKLNTKEIAIFTFIAQHFLKKYQYDTTGYKFGFESFMLIIKSIVIGLPVRLYNILYYKRYMKNP</sequence>
<comment type="caution">
    <text evidence="3">The sequence shown here is derived from an EMBL/GenBank/DDBJ whole genome shotgun (WGS) entry which is preliminary data.</text>
</comment>
<dbReference type="InterPro" id="IPR027417">
    <property type="entry name" value="P-loop_NTPase"/>
</dbReference>
<keyword evidence="2" id="KW-1133">Transmembrane helix</keyword>
<gene>
    <name evidence="3" type="ORF">AYP45_15405</name>
</gene>
<dbReference type="Proteomes" id="UP000189681">
    <property type="component" value="Unassembled WGS sequence"/>
</dbReference>
<evidence type="ECO:0000256" key="2">
    <source>
        <dbReference type="SAM" id="Phobius"/>
    </source>
</evidence>
<dbReference type="GO" id="GO:0008476">
    <property type="term" value="F:protein-tyrosine sulfotransferase activity"/>
    <property type="evidence" value="ECO:0007669"/>
    <property type="project" value="InterPro"/>
</dbReference>
<keyword evidence="1" id="KW-0808">Transferase</keyword>
<dbReference type="InterPro" id="IPR026634">
    <property type="entry name" value="TPST-like"/>
</dbReference>
<name>A0A1V4AQC8_9BACT</name>
<feature type="transmembrane region" description="Helical" evidence="2">
    <location>
        <begin position="181"/>
        <end position="202"/>
    </location>
</feature>
<evidence type="ECO:0000313" key="3">
    <source>
        <dbReference type="EMBL" id="OOP55330.1"/>
    </source>
</evidence>
<dbReference type="AlphaFoldDB" id="A0A1V4AQC8"/>
<reference evidence="3 4" key="1">
    <citation type="journal article" date="2017" name="Water Res.">
        <title>Discovery and metagenomic analysis of an anammox bacterial enrichment related to Candidatus "Brocadia caroliniensis" in a full-scale glycerol-fed nitritation-denitritation separate centrate treatment process.</title>
        <authorList>
            <person name="Park H."/>
            <person name="Brotto A.C."/>
            <person name="van Loosdrecht M.C."/>
            <person name="Chandran K."/>
        </authorList>
    </citation>
    <scope>NUCLEOTIDE SEQUENCE [LARGE SCALE GENOMIC DNA]</scope>
    <source>
        <strain evidence="3">26THWARD</strain>
    </source>
</reference>
<protein>
    <recommendedName>
        <fullName evidence="5">Sulfotransferase domain-containing protein</fullName>
    </recommendedName>
</protein>
<evidence type="ECO:0000313" key="4">
    <source>
        <dbReference type="Proteomes" id="UP000189681"/>
    </source>
</evidence>
<dbReference type="PANTHER" id="PTHR12788:SF10">
    <property type="entry name" value="PROTEIN-TYROSINE SULFOTRANSFERASE"/>
    <property type="match status" value="1"/>
</dbReference>
<keyword evidence="2" id="KW-0472">Membrane</keyword>
<organism evidence="3 4">
    <name type="scientific">Candidatus Brocadia carolinensis</name>
    <dbReference type="NCBI Taxonomy" id="1004156"/>
    <lineage>
        <taxon>Bacteria</taxon>
        <taxon>Pseudomonadati</taxon>
        <taxon>Planctomycetota</taxon>
        <taxon>Candidatus Brocadiia</taxon>
        <taxon>Candidatus Brocadiales</taxon>
        <taxon>Candidatus Brocadiaceae</taxon>
        <taxon>Candidatus Brocadia</taxon>
    </lineage>
</organism>
<dbReference type="EMBL" id="AYTS01000151">
    <property type="protein sequence ID" value="OOP55330.1"/>
    <property type="molecule type" value="Genomic_DNA"/>
</dbReference>
<dbReference type="STRING" id="1004156.AYP45_15405"/>
<dbReference type="SUPFAM" id="SSF52540">
    <property type="entry name" value="P-loop containing nucleoside triphosphate hydrolases"/>
    <property type="match status" value="1"/>
</dbReference>
<keyword evidence="2" id="KW-0812">Transmembrane</keyword>
<evidence type="ECO:0000256" key="1">
    <source>
        <dbReference type="ARBA" id="ARBA00022679"/>
    </source>
</evidence>
<dbReference type="Pfam" id="PF13469">
    <property type="entry name" value="Sulfotransfer_3"/>
    <property type="match status" value="1"/>
</dbReference>
<dbReference type="Gene3D" id="3.40.50.300">
    <property type="entry name" value="P-loop containing nucleotide triphosphate hydrolases"/>
    <property type="match status" value="1"/>
</dbReference>